<dbReference type="AlphaFoldDB" id="A0AAJ0D706"/>
<feature type="region of interest" description="Disordered" evidence="1">
    <location>
        <begin position="1"/>
        <end position="52"/>
    </location>
</feature>
<proteinExistence type="predicted"/>
<reference evidence="2" key="1">
    <citation type="submission" date="2023-04" db="EMBL/GenBank/DDBJ databases">
        <title>Black Yeasts Isolated from many extreme environments.</title>
        <authorList>
            <person name="Coleine C."/>
            <person name="Stajich J.E."/>
            <person name="Selbmann L."/>
        </authorList>
    </citation>
    <scope>NUCLEOTIDE SEQUENCE</scope>
    <source>
        <strain evidence="2">CCFEE 5312</strain>
    </source>
</reference>
<evidence type="ECO:0000313" key="2">
    <source>
        <dbReference type="EMBL" id="KAK3047630.1"/>
    </source>
</evidence>
<gene>
    <name evidence="2" type="ORF">LTR09_011014</name>
</gene>
<evidence type="ECO:0000256" key="1">
    <source>
        <dbReference type="SAM" id="MobiDB-lite"/>
    </source>
</evidence>
<comment type="caution">
    <text evidence="2">The sequence shown here is derived from an EMBL/GenBank/DDBJ whole genome shotgun (WGS) entry which is preliminary data.</text>
</comment>
<name>A0AAJ0D706_9PEZI</name>
<dbReference type="EMBL" id="JAWDJX010000059">
    <property type="protein sequence ID" value="KAK3047630.1"/>
    <property type="molecule type" value="Genomic_DNA"/>
</dbReference>
<protein>
    <submittedName>
        <fullName evidence="2">Uncharacterized protein</fullName>
    </submittedName>
</protein>
<sequence length="287" mass="31498">MSRLLNKLRKGNDRTAAPMHASMTDQSQQPDSRFASQPNNKPPPTLDVDAEHPRVRLDLSLVDGNATEELQRAQVELTCAVEELEGVLQDGAGPSSKGWPLRHTEINNATASSPPPSFMSTIHAAQHDIKLKDQQLSAGIGRFLVALYPSLKLTLGIAGEATGYAGFQPVQIAAYLQFERLSRKGGKPDILQGLDDLSQDIDDYYSESIAEIRKKPESELLMPILTWVFSDPQSIHPRALAVGVGIQDRPAKLDDMWDFSIFGIEFFMSELEGLVMVTPTLMTATVS</sequence>
<organism evidence="2 3">
    <name type="scientific">Extremus antarcticus</name>
    <dbReference type="NCBI Taxonomy" id="702011"/>
    <lineage>
        <taxon>Eukaryota</taxon>
        <taxon>Fungi</taxon>
        <taxon>Dikarya</taxon>
        <taxon>Ascomycota</taxon>
        <taxon>Pezizomycotina</taxon>
        <taxon>Dothideomycetes</taxon>
        <taxon>Dothideomycetidae</taxon>
        <taxon>Mycosphaerellales</taxon>
        <taxon>Extremaceae</taxon>
        <taxon>Extremus</taxon>
    </lineage>
</organism>
<accession>A0AAJ0D706</accession>
<evidence type="ECO:0000313" key="3">
    <source>
        <dbReference type="Proteomes" id="UP001271007"/>
    </source>
</evidence>
<dbReference type="Proteomes" id="UP001271007">
    <property type="component" value="Unassembled WGS sequence"/>
</dbReference>
<feature type="compositionally biased region" description="Polar residues" evidence="1">
    <location>
        <begin position="23"/>
        <end position="39"/>
    </location>
</feature>
<keyword evidence="3" id="KW-1185">Reference proteome</keyword>